<reference evidence="1" key="1">
    <citation type="submission" date="2019-08" db="EMBL/GenBank/DDBJ databases">
        <authorList>
            <person name="Kucharzyk K."/>
            <person name="Murdoch R.W."/>
            <person name="Higgins S."/>
            <person name="Loffler F."/>
        </authorList>
    </citation>
    <scope>NUCLEOTIDE SEQUENCE</scope>
</reference>
<dbReference type="EMBL" id="VSSQ01000046">
    <property type="protein sequence ID" value="MPL69277.1"/>
    <property type="molecule type" value="Genomic_DNA"/>
</dbReference>
<evidence type="ECO:0000313" key="1">
    <source>
        <dbReference type="EMBL" id="MPL69277.1"/>
    </source>
</evidence>
<gene>
    <name evidence="1" type="ORF">SDC9_15014</name>
</gene>
<comment type="caution">
    <text evidence="1">The sequence shown here is derived from an EMBL/GenBank/DDBJ whole genome shotgun (WGS) entry which is preliminary data.</text>
</comment>
<proteinExistence type="predicted"/>
<dbReference type="AlphaFoldDB" id="A0A644TS22"/>
<evidence type="ECO:0008006" key="2">
    <source>
        <dbReference type="Google" id="ProtNLM"/>
    </source>
</evidence>
<name>A0A644TS22_9ZZZZ</name>
<accession>A0A644TS22</accession>
<sequence>MNNNTSKIEVKRNFYSLEELRTIVFNEKISKAAIYSAAKKGDIPTVNVGRRILVPAEYVARIISI</sequence>
<protein>
    <recommendedName>
        <fullName evidence="2">Helix-turn-helix domain-containing protein</fullName>
    </recommendedName>
</protein>
<organism evidence="1">
    <name type="scientific">bioreactor metagenome</name>
    <dbReference type="NCBI Taxonomy" id="1076179"/>
    <lineage>
        <taxon>unclassified sequences</taxon>
        <taxon>metagenomes</taxon>
        <taxon>ecological metagenomes</taxon>
    </lineage>
</organism>